<evidence type="ECO:0000313" key="2">
    <source>
        <dbReference type="Proteomes" id="UP001054902"/>
    </source>
</evidence>
<dbReference type="EMBL" id="BLLK01000062">
    <property type="protein sequence ID" value="GFH58287.1"/>
    <property type="molecule type" value="Genomic_DNA"/>
</dbReference>
<accession>A0AAD3D5G8</accession>
<gene>
    <name evidence="1" type="ORF">CTEN210_14763</name>
</gene>
<sequence length="180" mass="20904">MSFFNLTALGSDNIFHQQKTFIHLFTAKDVQDSLERLGLDEVKKKEDLFLVLEDMYKGTLPPKDFEEWDAFADKKNIAFKDIENFLEDAVKSALAHDSQFKCSQDCQFSSFNEFKDAQKRHIRTIKSPNEVLEKPLISSQEYGWKSNECDGMTMYPREIHARKSCPETQYASHLYKSGIL</sequence>
<dbReference type="AlphaFoldDB" id="A0AAD3D5G8"/>
<proteinExistence type="predicted"/>
<organism evidence="1 2">
    <name type="scientific">Chaetoceros tenuissimus</name>
    <dbReference type="NCBI Taxonomy" id="426638"/>
    <lineage>
        <taxon>Eukaryota</taxon>
        <taxon>Sar</taxon>
        <taxon>Stramenopiles</taxon>
        <taxon>Ochrophyta</taxon>
        <taxon>Bacillariophyta</taxon>
        <taxon>Coscinodiscophyceae</taxon>
        <taxon>Chaetocerotophycidae</taxon>
        <taxon>Chaetocerotales</taxon>
        <taxon>Chaetocerotaceae</taxon>
        <taxon>Chaetoceros</taxon>
    </lineage>
</organism>
<reference evidence="1 2" key="1">
    <citation type="journal article" date="2021" name="Sci. Rep.">
        <title>The genome of the diatom Chaetoceros tenuissimus carries an ancient integrated fragment of an extant virus.</title>
        <authorList>
            <person name="Hongo Y."/>
            <person name="Kimura K."/>
            <person name="Takaki Y."/>
            <person name="Yoshida Y."/>
            <person name="Baba S."/>
            <person name="Kobayashi G."/>
            <person name="Nagasaki K."/>
            <person name="Hano T."/>
            <person name="Tomaru Y."/>
        </authorList>
    </citation>
    <scope>NUCLEOTIDE SEQUENCE [LARGE SCALE GENOMIC DNA]</scope>
    <source>
        <strain evidence="1 2">NIES-3715</strain>
    </source>
</reference>
<keyword evidence="2" id="KW-1185">Reference proteome</keyword>
<comment type="caution">
    <text evidence="1">The sequence shown here is derived from an EMBL/GenBank/DDBJ whole genome shotgun (WGS) entry which is preliminary data.</text>
</comment>
<name>A0AAD3D5G8_9STRA</name>
<protein>
    <submittedName>
        <fullName evidence="1">Uncharacterized protein</fullName>
    </submittedName>
</protein>
<dbReference type="Proteomes" id="UP001054902">
    <property type="component" value="Unassembled WGS sequence"/>
</dbReference>
<evidence type="ECO:0000313" key="1">
    <source>
        <dbReference type="EMBL" id="GFH58287.1"/>
    </source>
</evidence>